<reference evidence="2" key="2">
    <citation type="journal article" date="2024" name="Plant">
        <title>Genomic evolution and insights into agronomic trait innovations of Sesamum species.</title>
        <authorList>
            <person name="Miao H."/>
            <person name="Wang L."/>
            <person name="Qu L."/>
            <person name="Liu H."/>
            <person name="Sun Y."/>
            <person name="Le M."/>
            <person name="Wang Q."/>
            <person name="Wei S."/>
            <person name="Zheng Y."/>
            <person name="Lin W."/>
            <person name="Duan Y."/>
            <person name="Cao H."/>
            <person name="Xiong S."/>
            <person name="Wang X."/>
            <person name="Wei L."/>
            <person name="Li C."/>
            <person name="Ma Q."/>
            <person name="Ju M."/>
            <person name="Zhao R."/>
            <person name="Li G."/>
            <person name="Mu C."/>
            <person name="Tian Q."/>
            <person name="Mei H."/>
            <person name="Zhang T."/>
            <person name="Gao T."/>
            <person name="Zhang H."/>
        </authorList>
    </citation>
    <scope>NUCLEOTIDE SEQUENCE</scope>
    <source>
        <strain evidence="2">G01</strain>
    </source>
</reference>
<dbReference type="EMBL" id="JACGWK010000301">
    <property type="protein sequence ID" value="KAL0302191.1"/>
    <property type="molecule type" value="Genomic_DNA"/>
</dbReference>
<feature type="region of interest" description="Disordered" evidence="1">
    <location>
        <begin position="1"/>
        <end position="23"/>
    </location>
</feature>
<reference evidence="2" key="1">
    <citation type="submission" date="2020-06" db="EMBL/GenBank/DDBJ databases">
        <authorList>
            <person name="Li T."/>
            <person name="Hu X."/>
            <person name="Zhang T."/>
            <person name="Song X."/>
            <person name="Zhang H."/>
            <person name="Dai N."/>
            <person name="Sheng W."/>
            <person name="Hou X."/>
            <person name="Wei L."/>
        </authorList>
    </citation>
    <scope>NUCLEOTIDE SEQUENCE</scope>
    <source>
        <strain evidence="2">G01</strain>
        <tissue evidence="2">Leaf</tissue>
    </source>
</reference>
<accession>A0AAW2K5T6</accession>
<comment type="caution">
    <text evidence="2">The sequence shown here is derived from an EMBL/GenBank/DDBJ whole genome shotgun (WGS) entry which is preliminary data.</text>
</comment>
<gene>
    <name evidence="2" type="ORF">Sangu_3112900</name>
</gene>
<name>A0AAW2K5T6_9LAMI</name>
<dbReference type="AlphaFoldDB" id="A0AAW2K5T6"/>
<proteinExistence type="predicted"/>
<sequence>MPAAPARPGFPRDEPSVLSLNQDGDGACHRTILGARGTCRRNMKPIMAARCKSPFHCVLVKVRAAYSVRRWRWTSRIMLSVENGTPRYFAAFRCVQVNQRIKKGISVRM</sequence>
<organism evidence="2">
    <name type="scientific">Sesamum angustifolium</name>
    <dbReference type="NCBI Taxonomy" id="2727405"/>
    <lineage>
        <taxon>Eukaryota</taxon>
        <taxon>Viridiplantae</taxon>
        <taxon>Streptophyta</taxon>
        <taxon>Embryophyta</taxon>
        <taxon>Tracheophyta</taxon>
        <taxon>Spermatophyta</taxon>
        <taxon>Magnoliopsida</taxon>
        <taxon>eudicotyledons</taxon>
        <taxon>Gunneridae</taxon>
        <taxon>Pentapetalae</taxon>
        <taxon>asterids</taxon>
        <taxon>lamiids</taxon>
        <taxon>Lamiales</taxon>
        <taxon>Pedaliaceae</taxon>
        <taxon>Sesamum</taxon>
    </lineage>
</organism>
<evidence type="ECO:0000256" key="1">
    <source>
        <dbReference type="SAM" id="MobiDB-lite"/>
    </source>
</evidence>
<protein>
    <submittedName>
        <fullName evidence="2">Uncharacterized protein</fullName>
    </submittedName>
</protein>
<evidence type="ECO:0000313" key="2">
    <source>
        <dbReference type="EMBL" id="KAL0302191.1"/>
    </source>
</evidence>